<feature type="compositionally biased region" description="Pro residues" evidence="1">
    <location>
        <begin position="313"/>
        <end position="322"/>
    </location>
</feature>
<feature type="region of interest" description="Disordered" evidence="1">
    <location>
        <begin position="1"/>
        <end position="54"/>
    </location>
</feature>
<name>A0ABQ9VEE9_SAGOE</name>
<proteinExistence type="predicted"/>
<dbReference type="Proteomes" id="UP001266305">
    <property type="component" value="Unassembled WGS sequence"/>
</dbReference>
<evidence type="ECO:0000256" key="1">
    <source>
        <dbReference type="SAM" id="MobiDB-lite"/>
    </source>
</evidence>
<protein>
    <submittedName>
        <fullName evidence="2">Uncharacterized protein</fullName>
    </submittedName>
</protein>
<gene>
    <name evidence="2" type="ORF">P7K49_016562</name>
</gene>
<evidence type="ECO:0000313" key="3">
    <source>
        <dbReference type="Proteomes" id="UP001266305"/>
    </source>
</evidence>
<organism evidence="2 3">
    <name type="scientific">Saguinus oedipus</name>
    <name type="common">Cotton-top tamarin</name>
    <name type="synonym">Oedipomidas oedipus</name>
    <dbReference type="NCBI Taxonomy" id="9490"/>
    <lineage>
        <taxon>Eukaryota</taxon>
        <taxon>Metazoa</taxon>
        <taxon>Chordata</taxon>
        <taxon>Craniata</taxon>
        <taxon>Vertebrata</taxon>
        <taxon>Euteleostomi</taxon>
        <taxon>Mammalia</taxon>
        <taxon>Eutheria</taxon>
        <taxon>Euarchontoglires</taxon>
        <taxon>Primates</taxon>
        <taxon>Haplorrhini</taxon>
        <taxon>Platyrrhini</taxon>
        <taxon>Cebidae</taxon>
        <taxon>Callitrichinae</taxon>
        <taxon>Saguinus</taxon>
    </lineage>
</organism>
<feature type="compositionally biased region" description="Gly residues" evidence="1">
    <location>
        <begin position="333"/>
        <end position="343"/>
    </location>
</feature>
<feature type="compositionally biased region" description="Basic and acidic residues" evidence="1">
    <location>
        <begin position="112"/>
        <end position="124"/>
    </location>
</feature>
<feature type="region of interest" description="Disordered" evidence="1">
    <location>
        <begin position="66"/>
        <end position="143"/>
    </location>
</feature>
<dbReference type="EMBL" id="JASSZA010000007">
    <property type="protein sequence ID" value="KAK2107048.1"/>
    <property type="molecule type" value="Genomic_DNA"/>
</dbReference>
<keyword evidence="3" id="KW-1185">Reference proteome</keyword>
<sequence>MGPCWEGARPAFPPQLTNPGSSAKLPSPSEKSEIRPDCAAPRLRVDGPPWGAEGARAADAPLWVLSPAPGRHRSEPWLPSPAETSSGISSPAFLPARALTGDQAGASCSPRVPDERGPGYDPFRDPPSTAPSTSAGAARAAALEPKVGLELRAQGSGSERRPLTGSRALRLLAPGTSASLLARARPMGARGRRAASVAGARASRGAARGAAAVAVTSREGVGAARELPDYKRTLPAAAGVARPGVSAASSACACSFSSSSSSSSSSGCRGGCGRKVRKLGYGAAVWRAAATSGAAGELRGRAAFRASRSLHLPRPPPLPLPPGARLWADPSSGGSGSGGGGSGVASRRLRLRLGPPRCHRRATCAVVPGAHDRGF</sequence>
<feature type="compositionally biased region" description="Low complexity" evidence="1">
    <location>
        <begin position="126"/>
        <end position="142"/>
    </location>
</feature>
<reference evidence="2 3" key="1">
    <citation type="submission" date="2023-05" db="EMBL/GenBank/DDBJ databases">
        <title>B98-5 Cell Line De Novo Hybrid Assembly: An Optical Mapping Approach.</title>
        <authorList>
            <person name="Kananen K."/>
            <person name="Auerbach J.A."/>
            <person name="Kautto E."/>
            <person name="Blachly J.S."/>
        </authorList>
    </citation>
    <scope>NUCLEOTIDE SEQUENCE [LARGE SCALE GENOMIC DNA]</scope>
    <source>
        <strain evidence="2">B95-8</strain>
        <tissue evidence="2">Cell line</tissue>
    </source>
</reference>
<feature type="region of interest" description="Disordered" evidence="1">
    <location>
        <begin position="309"/>
        <end position="346"/>
    </location>
</feature>
<accession>A0ABQ9VEE9</accession>
<evidence type="ECO:0000313" key="2">
    <source>
        <dbReference type="EMBL" id="KAK2107048.1"/>
    </source>
</evidence>
<comment type="caution">
    <text evidence="2">The sequence shown here is derived from an EMBL/GenBank/DDBJ whole genome shotgun (WGS) entry which is preliminary data.</text>
</comment>